<evidence type="ECO:0000313" key="4">
    <source>
        <dbReference type="Proteomes" id="UP000266152"/>
    </source>
</evidence>
<dbReference type="Gene3D" id="3.40.50.1580">
    <property type="entry name" value="Nucleoside phosphorylase domain"/>
    <property type="match status" value="1"/>
</dbReference>
<dbReference type="STRING" id="5514.A0A395S9D0"/>
<proteinExistence type="predicted"/>
<dbReference type="GO" id="GO:0009116">
    <property type="term" value="P:nucleoside metabolic process"/>
    <property type="evidence" value="ECO:0007669"/>
    <property type="project" value="InterPro"/>
</dbReference>
<dbReference type="InterPro" id="IPR027417">
    <property type="entry name" value="P-loop_NTPase"/>
</dbReference>
<dbReference type="InterPro" id="IPR002182">
    <property type="entry name" value="NB-ARC"/>
</dbReference>
<dbReference type="Gene3D" id="3.40.50.300">
    <property type="entry name" value="P-loop containing nucleotide triphosphate hydrolases"/>
    <property type="match status" value="1"/>
</dbReference>
<dbReference type="InterPro" id="IPR035994">
    <property type="entry name" value="Nucleoside_phosphorylase_sf"/>
</dbReference>
<dbReference type="InterPro" id="IPR053137">
    <property type="entry name" value="NLR-like"/>
</dbReference>
<dbReference type="PANTHER" id="PTHR46082:SF6">
    <property type="entry name" value="AAA+ ATPASE DOMAIN-CONTAINING PROTEIN-RELATED"/>
    <property type="match status" value="1"/>
</dbReference>
<dbReference type="Pfam" id="PF13424">
    <property type="entry name" value="TPR_12"/>
    <property type="match status" value="4"/>
</dbReference>
<dbReference type="SUPFAM" id="SSF53167">
    <property type="entry name" value="Purine and uridine phosphorylases"/>
    <property type="match status" value="1"/>
</dbReference>
<dbReference type="PANTHER" id="PTHR46082">
    <property type="entry name" value="ATP/GTP-BINDING PROTEIN-RELATED"/>
    <property type="match status" value="1"/>
</dbReference>
<accession>A0A395S9D0</accession>
<reference evidence="3 4" key="1">
    <citation type="journal article" date="2018" name="PLoS Pathog.">
        <title>Evolution of structural diversity of trichothecenes, a family of toxins produced by plant pathogenic and entomopathogenic fungi.</title>
        <authorList>
            <person name="Proctor R.H."/>
            <person name="McCormick S.P."/>
            <person name="Kim H.S."/>
            <person name="Cardoza R.E."/>
            <person name="Stanley A.M."/>
            <person name="Lindo L."/>
            <person name="Kelly A."/>
            <person name="Brown D.W."/>
            <person name="Lee T."/>
            <person name="Vaughan M.M."/>
            <person name="Alexander N.J."/>
            <person name="Busman M."/>
            <person name="Gutierrez S."/>
        </authorList>
    </citation>
    <scope>NUCLEOTIDE SEQUENCE [LARGE SCALE GENOMIC DNA]</scope>
    <source>
        <strain evidence="3 4">NRRL 3299</strain>
    </source>
</reference>
<dbReference type="SMART" id="SM00028">
    <property type="entry name" value="TPR"/>
    <property type="match status" value="9"/>
</dbReference>
<dbReference type="GO" id="GO:0003824">
    <property type="term" value="F:catalytic activity"/>
    <property type="evidence" value="ECO:0007669"/>
    <property type="project" value="InterPro"/>
</dbReference>
<organism evidence="3 4">
    <name type="scientific">Fusarium sporotrichioides</name>
    <dbReference type="NCBI Taxonomy" id="5514"/>
    <lineage>
        <taxon>Eukaryota</taxon>
        <taxon>Fungi</taxon>
        <taxon>Dikarya</taxon>
        <taxon>Ascomycota</taxon>
        <taxon>Pezizomycotina</taxon>
        <taxon>Sordariomycetes</taxon>
        <taxon>Hypocreomycetidae</taxon>
        <taxon>Hypocreales</taxon>
        <taxon>Nectriaceae</taxon>
        <taxon>Fusarium</taxon>
    </lineage>
</organism>
<keyword evidence="4" id="KW-1185">Reference proteome</keyword>
<dbReference type="InterPro" id="IPR011990">
    <property type="entry name" value="TPR-like_helical_dom_sf"/>
</dbReference>
<dbReference type="SUPFAM" id="SSF48452">
    <property type="entry name" value="TPR-like"/>
    <property type="match status" value="2"/>
</dbReference>
<feature type="domain" description="NB-ARC" evidence="1">
    <location>
        <begin position="390"/>
        <end position="561"/>
    </location>
</feature>
<dbReference type="Pfam" id="PF00931">
    <property type="entry name" value="NB-ARC"/>
    <property type="match status" value="1"/>
</dbReference>
<dbReference type="AlphaFoldDB" id="A0A395S9D0"/>
<sequence length="1169" mass="132152">MASQGPPTDRKSFRIAIICALSHEASAVSLLFDHFWDKERGPYGRADGDTNHYITGRIGEHNIVLAVLPSMGTNSAAAATASLRSSYTGLKLALLVGICGGVPRVANLDAYLGDVIVSKAIIQYDYGRQYPGHFAVKNTVEDSLGRANKDIRSLLAVFETEPVREWLQDNASKYLKDLQEAANKKRRRANYQYPGTKEDKLYPATYAHRHRKWCSVCADDPDAFCELASKASCAETGCDSAHLTVRERLKEVVPGGDFRPEVLIGRIGSGNTVIKSGGDRDQIAAQHSLIAFEMEGAGAWDEVPCIVVKGICDYADSHKNKAWQDFAAATAAAVAKAILGQYAAHDGDQSLTQKNDNYEANSHGMTGKAFESYYCIPFTKNKRFTGRTTVLNALEDSFFGQEQTYRMALVGLGGVGKTQIALRFAYQIKDKRPEYSIFWVPVLSAETAERAYGDVAKKLGLQKSSEDEDVKDLVRQYLSSDKAGKWLLIIDNADEEELVFGSADKPGLEEYLPQNENGIILLTTRSGQVANDFAQADVIDIEQMDQEEATNLFEKSLVQKHLLQDKVATSELLAYLTFLPLAITQAAAYLNQNRAPIQTYLGLLRNAEKEDTRILCKEFRDNTRYKSSQNAVGTTWIVSFHQIQKSNRIAVDILSFISCIEPKAIPQSILPDMKPFELEGAIGTLCSYSFLSRREEGNMLDMHSLVHTATRAWLEQLGRESQVLEDAVCHFAARFPTTNDAHYGSRREYLPHAMRLLNRNHKDEVVEVYRLFEKVGDSFDADRRFKEAIRCFEEVCRWRQGCHPQTHHSRLSSEHALARAYLDDRRIQDAIQMLEHVVEVRKETLDEKDHSRLSSEHTLASAYLIDRRIQEAIQMLEHVVEVEKEILDEKDHDRLSAEHALANAYLIDRRIEDAIQMLEHVVEVEKEILDEKDHDRLSAEHALANAYLIDRRIQDAIQMLEHVVEVRKETLDEKDHDRLLSEHALANAYLIDRQIQDAIQMLEHVVEVRKETLDKKDHDRLASEHALASAYICGRRIKEAIQMLEHVVEVRKETLDEKDHSRLASEHELARAYLSNGQIAEAIQMLEHVVEVEKEILDEKDHDRLLSEHALASAYIDGRRIQEAIQMLEHVVEVEKEILAETDSTRQLSVDLLQDCFERLGMACNNDDV</sequence>
<dbReference type="Pfam" id="PF01048">
    <property type="entry name" value="PNP_UDP_1"/>
    <property type="match status" value="1"/>
</dbReference>
<dbReference type="SUPFAM" id="SSF52540">
    <property type="entry name" value="P-loop containing nucleoside triphosphate hydrolases"/>
    <property type="match status" value="1"/>
</dbReference>
<protein>
    <submittedName>
        <fullName evidence="3">Phosphorylase superfamily</fullName>
    </submittedName>
</protein>
<dbReference type="GO" id="GO:0043531">
    <property type="term" value="F:ADP binding"/>
    <property type="evidence" value="ECO:0007669"/>
    <property type="project" value="InterPro"/>
</dbReference>
<dbReference type="InterPro" id="IPR000845">
    <property type="entry name" value="Nucleoside_phosphorylase_d"/>
</dbReference>
<dbReference type="Proteomes" id="UP000266152">
    <property type="component" value="Unassembled WGS sequence"/>
</dbReference>
<name>A0A395S9D0_FUSSP</name>
<dbReference type="InterPro" id="IPR019734">
    <property type="entry name" value="TPR_rpt"/>
</dbReference>
<gene>
    <name evidence="3" type="ORF">FSPOR_4990</name>
</gene>
<dbReference type="EMBL" id="PXOF01000065">
    <property type="protein sequence ID" value="RGP69013.1"/>
    <property type="molecule type" value="Genomic_DNA"/>
</dbReference>
<evidence type="ECO:0000259" key="2">
    <source>
        <dbReference type="Pfam" id="PF01048"/>
    </source>
</evidence>
<comment type="caution">
    <text evidence="3">The sequence shown here is derived from an EMBL/GenBank/DDBJ whole genome shotgun (WGS) entry which is preliminary data.</text>
</comment>
<evidence type="ECO:0000259" key="1">
    <source>
        <dbReference type="Pfam" id="PF00931"/>
    </source>
</evidence>
<dbReference type="Gene3D" id="1.25.40.10">
    <property type="entry name" value="Tetratricopeptide repeat domain"/>
    <property type="match status" value="2"/>
</dbReference>
<evidence type="ECO:0000313" key="3">
    <source>
        <dbReference type="EMBL" id="RGP69013.1"/>
    </source>
</evidence>
<feature type="domain" description="Nucleoside phosphorylase" evidence="2">
    <location>
        <begin position="14"/>
        <end position="136"/>
    </location>
</feature>